<dbReference type="NCBIfam" id="TIGR00109">
    <property type="entry name" value="hemH"/>
    <property type="match status" value="1"/>
</dbReference>
<dbReference type="OrthoDB" id="1323at2759"/>
<evidence type="ECO:0000313" key="11">
    <source>
        <dbReference type="Proteomes" id="UP000722791"/>
    </source>
</evidence>
<name>A0A8J4GDW9_9CHLO</name>
<comment type="subcellular location">
    <subcellularLocation>
        <location evidence="1 9">Plastid</location>
        <location evidence="1 9">Chloroplast</location>
    </subcellularLocation>
</comment>
<dbReference type="Pfam" id="PF00762">
    <property type="entry name" value="Ferrochelatase"/>
    <property type="match status" value="1"/>
</dbReference>
<dbReference type="Proteomes" id="UP000722791">
    <property type="component" value="Unassembled WGS sequence"/>
</dbReference>
<dbReference type="GO" id="GO:0006783">
    <property type="term" value="P:heme biosynthetic process"/>
    <property type="evidence" value="ECO:0007669"/>
    <property type="project" value="UniProtKB-UniRule"/>
</dbReference>
<comment type="pathway">
    <text evidence="2 9">Porphyrin-containing compound metabolism; protoheme biosynthesis; protoheme from protoporphyrin-IX: step 1/1.</text>
</comment>
<keyword evidence="9" id="KW-0934">Plastid</keyword>
<keyword evidence="6 9" id="KW-0456">Lyase</keyword>
<keyword evidence="4 9" id="KW-0408">Iron</keyword>
<dbReference type="PROSITE" id="PS00534">
    <property type="entry name" value="FERROCHELATASE"/>
    <property type="match status" value="1"/>
</dbReference>
<dbReference type="PANTHER" id="PTHR11108">
    <property type="entry name" value="FERROCHELATASE"/>
    <property type="match status" value="1"/>
</dbReference>
<proteinExistence type="inferred from homology"/>
<dbReference type="InterPro" id="IPR019772">
    <property type="entry name" value="Ferrochelatase_AS"/>
</dbReference>
<dbReference type="GO" id="GO:0005739">
    <property type="term" value="C:mitochondrion"/>
    <property type="evidence" value="ECO:0007669"/>
    <property type="project" value="TreeGrafter"/>
</dbReference>
<dbReference type="InterPro" id="IPR001015">
    <property type="entry name" value="Ferrochelatase"/>
</dbReference>
<accession>A0A8J4GDW9</accession>
<keyword evidence="5 9" id="KW-0350">Heme biosynthesis</keyword>
<protein>
    <recommendedName>
        <fullName evidence="9">Ferrochelatase</fullName>
        <ecNumber evidence="9">4.98.1.1</ecNumber>
    </recommendedName>
</protein>
<evidence type="ECO:0000256" key="2">
    <source>
        <dbReference type="ARBA" id="ARBA00004943"/>
    </source>
</evidence>
<dbReference type="Gene3D" id="3.40.50.1400">
    <property type="match status" value="2"/>
</dbReference>
<organism evidence="10 11">
    <name type="scientific">Volvox reticuliferus</name>
    <dbReference type="NCBI Taxonomy" id="1737510"/>
    <lineage>
        <taxon>Eukaryota</taxon>
        <taxon>Viridiplantae</taxon>
        <taxon>Chlorophyta</taxon>
        <taxon>core chlorophytes</taxon>
        <taxon>Chlorophyceae</taxon>
        <taxon>CS clade</taxon>
        <taxon>Chlamydomonadales</taxon>
        <taxon>Volvocaceae</taxon>
        <taxon>Volvox</taxon>
    </lineage>
</organism>
<comment type="similarity">
    <text evidence="3 9">Belongs to the ferrochelatase family.</text>
</comment>
<evidence type="ECO:0000256" key="9">
    <source>
        <dbReference type="RuleBase" id="RU000607"/>
    </source>
</evidence>
<keyword evidence="7 9" id="KW-0627">Porphyrin biosynthesis</keyword>
<dbReference type="EC" id="4.98.1.1" evidence="9"/>
<dbReference type="HAMAP" id="MF_00323">
    <property type="entry name" value="Ferrochelatase"/>
    <property type="match status" value="1"/>
</dbReference>
<comment type="catalytic activity">
    <reaction evidence="8 9">
        <text>heme b + 2 H(+) = protoporphyrin IX + Fe(2+)</text>
        <dbReference type="Rhea" id="RHEA:22584"/>
        <dbReference type="ChEBI" id="CHEBI:15378"/>
        <dbReference type="ChEBI" id="CHEBI:29033"/>
        <dbReference type="ChEBI" id="CHEBI:57306"/>
        <dbReference type="ChEBI" id="CHEBI:60344"/>
        <dbReference type="EC" id="4.98.1.1"/>
    </reaction>
</comment>
<reference evidence="10" key="1">
    <citation type="journal article" date="2021" name="Proc. Natl. Acad. Sci. U.S.A.">
        <title>Three genomes in the algal genus Volvox reveal the fate of a haploid sex-determining region after a transition to homothallism.</title>
        <authorList>
            <person name="Yamamoto K."/>
            <person name="Hamaji T."/>
            <person name="Kawai-Toyooka H."/>
            <person name="Matsuzaki R."/>
            <person name="Takahashi F."/>
            <person name="Nishimura Y."/>
            <person name="Kawachi M."/>
            <person name="Noguchi H."/>
            <person name="Minakuchi Y."/>
            <person name="Umen J.G."/>
            <person name="Toyoda A."/>
            <person name="Nozaki H."/>
        </authorList>
    </citation>
    <scope>NUCLEOTIDE SEQUENCE</scope>
    <source>
        <strain evidence="10">NIES-3785</strain>
    </source>
</reference>
<evidence type="ECO:0000256" key="3">
    <source>
        <dbReference type="ARBA" id="ARBA00007718"/>
    </source>
</evidence>
<evidence type="ECO:0000256" key="6">
    <source>
        <dbReference type="ARBA" id="ARBA00023239"/>
    </source>
</evidence>
<sequence length="494" mass="54861">MASFGFHQRTASVTHVEERPGCSSRCLQIIQGHWHTPVHCARGVATASERPRVAPLRPSAASTDVVCFDDSHELKGRQAAAAPPAVDKVGVLLLNLGGPETLKDVKPFLFNLFADPEIIRLPQVVQFIQPLLATIISTLRAPKSAEGYKAIGGGSPLRKITDDQADALAAALKAKGQAANVYVGMRYWHPYTEEALEHIKRDGVTRLVILPLYPQFSISTSGSSLRLLESLFKSDRALKQLRHTVIPSWYQRRGYVCAMADLIVQELRKFKDVPSVELFFSAHGVPKSYVEEAGDPYKEEMEECVRLIMEEVRSRGFNNTHTLAYQSRVGPAEWLKPYTDDSIRELGRRGVKSLLAVPISFVSEHIETLEEIDMEYRELAEESGIHNWGRVPALNTNTAFINDLADAVLEALPYVGCLAGPTDSLVPLGDLEMLLQAYDRERRALPSPVVMWEWGWTKSAETWNGRIAMLAIIAILVLEASSGQSILKNLIWAE</sequence>
<comment type="function">
    <text evidence="9">Catalyzes the ferrous insertion into protoporphyrin IX.</text>
</comment>
<dbReference type="AlphaFoldDB" id="A0A8J4GDW9"/>
<dbReference type="EMBL" id="BNCQ01000018">
    <property type="protein sequence ID" value="GIM05184.1"/>
    <property type="molecule type" value="Genomic_DNA"/>
</dbReference>
<dbReference type="PANTHER" id="PTHR11108:SF1">
    <property type="entry name" value="FERROCHELATASE, MITOCHONDRIAL"/>
    <property type="match status" value="1"/>
</dbReference>
<dbReference type="InterPro" id="IPR033659">
    <property type="entry name" value="Ferrochelatase_N"/>
</dbReference>
<evidence type="ECO:0000256" key="4">
    <source>
        <dbReference type="ARBA" id="ARBA00023004"/>
    </source>
</evidence>
<evidence type="ECO:0000313" key="10">
    <source>
        <dbReference type="EMBL" id="GIM05184.1"/>
    </source>
</evidence>
<gene>
    <name evidence="10" type="ORF">Vretimale_9630</name>
</gene>
<comment type="caution">
    <text evidence="10">The sequence shown here is derived from an EMBL/GenBank/DDBJ whole genome shotgun (WGS) entry which is preliminary data.</text>
</comment>
<dbReference type="UniPathway" id="UPA00252">
    <property type="reaction ID" value="UER00325"/>
</dbReference>
<dbReference type="SUPFAM" id="SSF53800">
    <property type="entry name" value="Chelatase"/>
    <property type="match status" value="1"/>
</dbReference>
<keyword evidence="9" id="KW-0150">Chloroplast</keyword>
<dbReference type="CDD" id="cd03411">
    <property type="entry name" value="Ferrochelatase_N"/>
    <property type="match status" value="1"/>
</dbReference>
<evidence type="ECO:0000256" key="8">
    <source>
        <dbReference type="ARBA" id="ARBA00049380"/>
    </source>
</evidence>
<dbReference type="InterPro" id="IPR033644">
    <property type="entry name" value="Ferrochelatase_C"/>
</dbReference>
<evidence type="ECO:0000256" key="7">
    <source>
        <dbReference type="ARBA" id="ARBA00023244"/>
    </source>
</evidence>
<dbReference type="FunFam" id="3.40.50.1400:FF:000006">
    <property type="entry name" value="Ferrochelatase"/>
    <property type="match status" value="1"/>
</dbReference>
<dbReference type="CDD" id="cd00419">
    <property type="entry name" value="Ferrochelatase_C"/>
    <property type="match status" value="1"/>
</dbReference>
<evidence type="ECO:0000256" key="5">
    <source>
        <dbReference type="ARBA" id="ARBA00023133"/>
    </source>
</evidence>
<dbReference type="GO" id="GO:0009507">
    <property type="term" value="C:chloroplast"/>
    <property type="evidence" value="ECO:0007669"/>
    <property type="project" value="UniProtKB-SubCell"/>
</dbReference>
<dbReference type="GO" id="GO:0004325">
    <property type="term" value="F:ferrochelatase activity"/>
    <property type="evidence" value="ECO:0007669"/>
    <property type="project" value="UniProtKB-UniRule"/>
</dbReference>
<dbReference type="SUPFAM" id="SSF103511">
    <property type="entry name" value="Chlorophyll a-b binding protein"/>
    <property type="match status" value="1"/>
</dbReference>
<evidence type="ECO:0000256" key="1">
    <source>
        <dbReference type="ARBA" id="ARBA00004229"/>
    </source>
</evidence>